<dbReference type="VEuPathDB" id="MicrosporidiaDB:NEQG_00551"/>
<proteinExistence type="predicted"/>
<name>I3EKN4_NEMP3</name>
<keyword evidence="2" id="KW-1185">Reference proteome</keyword>
<dbReference type="Proteomes" id="UP000002872">
    <property type="component" value="Unassembled WGS sequence"/>
</dbReference>
<dbReference type="InParanoid" id="I3EKN4"/>
<protein>
    <submittedName>
        <fullName evidence="1">Uncharacterized protein</fullName>
    </submittedName>
</protein>
<gene>
    <name evidence="1" type="ORF">NEQG_00551</name>
</gene>
<dbReference type="HOGENOM" id="CLU_2121708_0_0_1"/>
<evidence type="ECO:0000313" key="2">
    <source>
        <dbReference type="Proteomes" id="UP000002872"/>
    </source>
</evidence>
<evidence type="ECO:0000313" key="1">
    <source>
        <dbReference type="EMBL" id="EIJ89781.1"/>
    </source>
</evidence>
<organism evidence="1 2">
    <name type="scientific">Nematocida parisii (strain ERTm3)</name>
    <name type="common">Nematode killer fungus</name>
    <dbReference type="NCBI Taxonomy" id="935791"/>
    <lineage>
        <taxon>Eukaryota</taxon>
        <taxon>Fungi</taxon>
        <taxon>Fungi incertae sedis</taxon>
        <taxon>Microsporidia</taxon>
        <taxon>Nematocida</taxon>
    </lineage>
</organism>
<dbReference type="AlphaFoldDB" id="I3EKN4"/>
<sequence length="114" mass="13203">MQYNKHTGCAIYCVYLYSGNKHSFCFLYKTFNKIYIVFYKNLKAYLDTLFSFSVVLFVLCSETPEISQNSLRMIHSSSSELSAYIVSIENFSNIRTSSLYLETLSVRQSDPALR</sequence>
<dbReference type="EMBL" id="GL870876">
    <property type="protein sequence ID" value="EIJ89781.1"/>
    <property type="molecule type" value="Genomic_DNA"/>
</dbReference>
<accession>I3EKN4</accession>
<dbReference type="OrthoDB" id="10310042at2759"/>
<reference evidence="1" key="1">
    <citation type="submission" date="2011-01" db="EMBL/GenBank/DDBJ databases">
        <title>The Genome Sequence of Nematocida parisii strain ERTm3.</title>
        <authorList>
            <consortium name="The Broad Institute Genome Sequencing Platform"/>
            <consortium name="The Broad Institute Genome Sequencing Center for Infectious Disease"/>
            <person name="Cuomo C."/>
            <person name="Troemel E."/>
            <person name="Young S.K."/>
            <person name="Zeng Q."/>
            <person name="Gargeya S."/>
            <person name="Fitzgerald M."/>
            <person name="Haas B."/>
            <person name="Abouelleil A."/>
            <person name="Alvarado L."/>
            <person name="Arachchi H.M."/>
            <person name="Berlin A."/>
            <person name="Chapman S.B."/>
            <person name="Gearin G."/>
            <person name="Goldberg J."/>
            <person name="Griggs A."/>
            <person name="Gujja S."/>
            <person name="Hansen M."/>
            <person name="Heiman D."/>
            <person name="Howarth C."/>
            <person name="Larimer J."/>
            <person name="Lui A."/>
            <person name="MacDonald P.J.P."/>
            <person name="McCowen C."/>
            <person name="Montmayeur A."/>
            <person name="Murphy C."/>
            <person name="Neiman D."/>
            <person name="Pearson M."/>
            <person name="Priest M."/>
            <person name="Roberts A."/>
            <person name="Saif S."/>
            <person name="Shea T."/>
            <person name="Sisk P."/>
            <person name="Stolte C."/>
            <person name="Sykes S."/>
            <person name="Wortman J."/>
            <person name="Nusbaum C."/>
            <person name="Birren B."/>
        </authorList>
    </citation>
    <scope>NUCLEOTIDE SEQUENCE</scope>
    <source>
        <strain evidence="1">ERTm3</strain>
    </source>
</reference>